<dbReference type="RefSeq" id="XP_018459811.2">
    <property type="nucleotide sequence ID" value="XM_018604309.2"/>
</dbReference>
<sequence length="201" mass="23647">MMPSENSMNANKHFNKEVSPQRNSSKINKLKNALTDKLGPQWTKDELEFFYEAYQNQGRDWKKVRCMLNKELQKLECRVAFVTDIMNGEFRFDVKRSRAQLYEEVEVKYEAIGRVLTDYRFLLDLPFKSCCQEGLRDLEEARLKMKERAEKLENWRMTGQKREAEKKADDGACCMSKVHCGMEPKEQEKKITEALVDSTPL</sequence>
<dbReference type="Gene3D" id="1.10.268.10">
    <property type="entry name" value="Topoisomerase, domain 3"/>
    <property type="match status" value="1"/>
</dbReference>
<reference evidence="3" key="2">
    <citation type="submission" date="2025-08" db="UniProtKB">
        <authorList>
            <consortium name="RefSeq"/>
        </authorList>
    </citation>
    <scope>IDENTIFICATION</scope>
    <source>
        <tissue evidence="3">Leaf</tissue>
    </source>
</reference>
<gene>
    <name evidence="3" type="primary">LOC108830714</name>
</gene>
<dbReference type="GO" id="GO:0003677">
    <property type="term" value="F:DNA binding"/>
    <property type="evidence" value="ECO:0007669"/>
    <property type="project" value="InterPro"/>
</dbReference>
<dbReference type="InterPro" id="IPR010561">
    <property type="entry name" value="LIN-9/ALY1"/>
</dbReference>
<name>A0A6J0LKB7_RAPSA</name>
<dbReference type="GO" id="GO:0005654">
    <property type="term" value="C:nucleoplasm"/>
    <property type="evidence" value="ECO:0007669"/>
    <property type="project" value="TreeGrafter"/>
</dbReference>
<keyword evidence="2" id="KW-1185">Reference proteome</keyword>
<reference evidence="2" key="1">
    <citation type="journal article" date="2019" name="Database">
        <title>The radish genome database (RadishGD): an integrated information resource for radish genomics.</title>
        <authorList>
            <person name="Yu H.J."/>
            <person name="Baek S."/>
            <person name="Lee Y.J."/>
            <person name="Cho A."/>
            <person name="Mun J.H."/>
        </authorList>
    </citation>
    <scope>NUCLEOTIDE SEQUENCE [LARGE SCALE GENOMIC DNA]</scope>
    <source>
        <strain evidence="2">cv. WK10039</strain>
    </source>
</reference>
<dbReference type="InterPro" id="IPR013757">
    <property type="entry name" value="Topo_IIA_A_a_sf"/>
</dbReference>
<accession>A0A6J0LKB7</accession>
<feature type="region of interest" description="Disordered" evidence="1">
    <location>
        <begin position="1"/>
        <end position="26"/>
    </location>
</feature>
<dbReference type="GO" id="GO:0017053">
    <property type="term" value="C:transcription repressor complex"/>
    <property type="evidence" value="ECO:0007669"/>
    <property type="project" value="InterPro"/>
</dbReference>
<dbReference type="KEGG" id="rsz:108830714"/>
<organism evidence="2 3">
    <name type="scientific">Raphanus sativus</name>
    <name type="common">Radish</name>
    <name type="synonym">Raphanus raphanistrum var. sativus</name>
    <dbReference type="NCBI Taxonomy" id="3726"/>
    <lineage>
        <taxon>Eukaryota</taxon>
        <taxon>Viridiplantae</taxon>
        <taxon>Streptophyta</taxon>
        <taxon>Embryophyta</taxon>
        <taxon>Tracheophyta</taxon>
        <taxon>Spermatophyta</taxon>
        <taxon>Magnoliopsida</taxon>
        <taxon>eudicotyledons</taxon>
        <taxon>Gunneridae</taxon>
        <taxon>Pentapetalae</taxon>
        <taxon>rosids</taxon>
        <taxon>malvids</taxon>
        <taxon>Brassicales</taxon>
        <taxon>Brassicaceae</taxon>
        <taxon>Brassiceae</taxon>
        <taxon>Raphanus</taxon>
    </lineage>
</organism>
<dbReference type="Proteomes" id="UP000504610">
    <property type="component" value="Chromosome 2"/>
</dbReference>
<dbReference type="PANTHER" id="PTHR21689">
    <property type="entry name" value="LIN-9"/>
    <property type="match status" value="1"/>
</dbReference>
<dbReference type="GO" id="GO:0006357">
    <property type="term" value="P:regulation of transcription by RNA polymerase II"/>
    <property type="evidence" value="ECO:0007669"/>
    <property type="project" value="TreeGrafter"/>
</dbReference>
<evidence type="ECO:0000313" key="2">
    <source>
        <dbReference type="Proteomes" id="UP000504610"/>
    </source>
</evidence>
<evidence type="ECO:0000256" key="1">
    <source>
        <dbReference type="SAM" id="MobiDB-lite"/>
    </source>
</evidence>
<dbReference type="AlphaFoldDB" id="A0A6J0LKB7"/>
<dbReference type="OrthoDB" id="2339771at2759"/>
<dbReference type="GO" id="GO:0051726">
    <property type="term" value="P:regulation of cell cycle"/>
    <property type="evidence" value="ECO:0007669"/>
    <property type="project" value="TreeGrafter"/>
</dbReference>
<dbReference type="GO" id="GO:0006351">
    <property type="term" value="P:DNA-templated transcription"/>
    <property type="evidence" value="ECO:0007669"/>
    <property type="project" value="InterPro"/>
</dbReference>
<dbReference type="GO" id="GO:0005524">
    <property type="term" value="F:ATP binding"/>
    <property type="evidence" value="ECO:0007669"/>
    <property type="project" value="InterPro"/>
</dbReference>
<protein>
    <submittedName>
        <fullName evidence="3">Uncharacterized protein LOC108830714</fullName>
    </submittedName>
</protein>
<dbReference type="GeneID" id="108830714"/>
<proteinExistence type="predicted"/>
<dbReference type="GO" id="GO:0003918">
    <property type="term" value="F:DNA topoisomerase type II (double strand cut, ATP-hydrolyzing) activity"/>
    <property type="evidence" value="ECO:0007669"/>
    <property type="project" value="InterPro"/>
</dbReference>
<dbReference type="PANTHER" id="PTHR21689:SF8">
    <property type="entry name" value="DIRP DOMAIN-CONTAINING PROTEIN"/>
    <property type="match status" value="1"/>
</dbReference>
<evidence type="ECO:0000313" key="3">
    <source>
        <dbReference type="RefSeq" id="XP_018459811.2"/>
    </source>
</evidence>